<dbReference type="PANTHER" id="PTHR47331:SF4">
    <property type="entry name" value="PEPTIDASE S1 DOMAIN-CONTAINING PROTEIN"/>
    <property type="match status" value="1"/>
</dbReference>
<reference evidence="3" key="1">
    <citation type="journal article" date="2023" name="G3 (Bethesda)">
        <title>Whole genome assembly and annotation of the endangered Caribbean coral Acropora cervicornis.</title>
        <authorList>
            <person name="Selwyn J.D."/>
            <person name="Vollmer S.V."/>
        </authorList>
    </citation>
    <scope>NUCLEOTIDE SEQUENCE</scope>
    <source>
        <strain evidence="3">K2</strain>
    </source>
</reference>
<reference evidence="3" key="2">
    <citation type="journal article" date="2023" name="Science">
        <title>Genomic signatures of disease resistance in endangered staghorn corals.</title>
        <authorList>
            <person name="Vollmer S.V."/>
            <person name="Selwyn J.D."/>
            <person name="Despard B.A."/>
            <person name="Roesel C.L."/>
        </authorList>
    </citation>
    <scope>NUCLEOTIDE SEQUENCE</scope>
    <source>
        <strain evidence="3">K2</strain>
    </source>
</reference>
<dbReference type="Gene3D" id="1.10.443.10">
    <property type="entry name" value="Intergrase catalytic core"/>
    <property type="match status" value="1"/>
</dbReference>
<dbReference type="SUPFAM" id="SSF56349">
    <property type="entry name" value="DNA breaking-rejoining enzymes"/>
    <property type="match status" value="1"/>
</dbReference>
<dbReference type="AlphaFoldDB" id="A0AAD9QGE6"/>
<dbReference type="GO" id="GO:0015074">
    <property type="term" value="P:DNA integration"/>
    <property type="evidence" value="ECO:0007669"/>
    <property type="project" value="InterPro"/>
</dbReference>
<proteinExistence type="predicted"/>
<dbReference type="InterPro" id="IPR013762">
    <property type="entry name" value="Integrase-like_cat_sf"/>
</dbReference>
<evidence type="ECO:0000313" key="3">
    <source>
        <dbReference type="EMBL" id="KAK2560812.1"/>
    </source>
</evidence>
<evidence type="ECO:0000313" key="4">
    <source>
        <dbReference type="Proteomes" id="UP001249851"/>
    </source>
</evidence>
<comment type="caution">
    <text evidence="3">The sequence shown here is derived from an EMBL/GenBank/DDBJ whole genome shotgun (WGS) entry which is preliminary data.</text>
</comment>
<feature type="compositionally biased region" description="Low complexity" evidence="2">
    <location>
        <begin position="159"/>
        <end position="173"/>
    </location>
</feature>
<keyword evidence="1" id="KW-0233">DNA recombination</keyword>
<dbReference type="Proteomes" id="UP001249851">
    <property type="component" value="Unassembled WGS sequence"/>
</dbReference>
<dbReference type="InterPro" id="IPR011010">
    <property type="entry name" value="DNA_brk_join_enz"/>
</dbReference>
<dbReference type="PANTHER" id="PTHR47331">
    <property type="entry name" value="PHD-TYPE DOMAIN-CONTAINING PROTEIN"/>
    <property type="match status" value="1"/>
</dbReference>
<evidence type="ECO:0000256" key="1">
    <source>
        <dbReference type="ARBA" id="ARBA00023172"/>
    </source>
</evidence>
<dbReference type="GO" id="GO:0003677">
    <property type="term" value="F:DNA binding"/>
    <property type="evidence" value="ECO:0007669"/>
    <property type="project" value="InterPro"/>
</dbReference>
<feature type="region of interest" description="Disordered" evidence="2">
    <location>
        <begin position="121"/>
        <end position="175"/>
    </location>
</feature>
<gene>
    <name evidence="3" type="ORF">P5673_016615</name>
</gene>
<protein>
    <recommendedName>
        <fullName evidence="5">Tyr recombinase domain-containing protein</fullName>
    </recommendedName>
</protein>
<evidence type="ECO:0000256" key="2">
    <source>
        <dbReference type="SAM" id="MobiDB-lite"/>
    </source>
</evidence>
<dbReference type="SUPFAM" id="SSF47823">
    <property type="entry name" value="lambda integrase-like, N-terminal domain"/>
    <property type="match status" value="1"/>
</dbReference>
<name>A0AAD9QGE6_ACRCE</name>
<organism evidence="3 4">
    <name type="scientific">Acropora cervicornis</name>
    <name type="common">Staghorn coral</name>
    <dbReference type="NCBI Taxonomy" id="6130"/>
    <lineage>
        <taxon>Eukaryota</taxon>
        <taxon>Metazoa</taxon>
        <taxon>Cnidaria</taxon>
        <taxon>Anthozoa</taxon>
        <taxon>Hexacorallia</taxon>
        <taxon>Scleractinia</taxon>
        <taxon>Astrocoeniina</taxon>
        <taxon>Acroporidae</taxon>
        <taxon>Acropora</taxon>
    </lineage>
</organism>
<keyword evidence="4" id="KW-1185">Reference proteome</keyword>
<sequence length="913" mass="102629">MSVEDGTKELQSERSNVPLEDDSARLEVISQLRGSISAYKGHLTRHYNEIRSLFTDAAPVSEIMTKKNSLDDLFSRYVTVVEILLQTVEDLDDKERVAFGYQCKLDVRCLFQEEFSGRIRSMQGDPFPRSELSSAQTPHEKPRESPRGIGSNPPIIRTSRSGSGSDSGHSKGSQAKLAVAQLKIENLREQQRLKEKRHELDKESLRVELQMELLNARADAEQAKIELSMAKEVSEGLSNRSISSLNVPKQTLHETAGKYLESYDEVPRLTPTPLQQPERTPYDQGFPRHSADSINVPEVQRFLQSQQEAIKQQDETVRLVATGLERLEMPKRELMSFDGDPKGYPRFIKGFERSGKRGKENCIMLPPEQGYREAKDILRKNFGQKHIVVRAFIDKVIRGPQIQASEPDKLSQLARDMRNCILNSGHMHYQADINSMDTLKRVVMRLPSHLQAKWAEESSGLIESGIEPEFSHLSKFVERRAVVANTAFGKLVGTKPDGEKDSKPVRRKIAHDQAVKVTTLATQASYGYQRKELRCEPRQTQSAGTQVSNSPEFPRPNSFQFLGSLFPGATRCRTPCPRLCRVVAFKRSSTYSSQTISMHLTCWSCAETYGANLLDVYSANVLSSTEGFIIFTRAAPSLTITSEFAKALSVNPDFDQKIQLSRHAMPDLRWQPSSSDVGQSSPGRLDIIRQSLSTKGFSDEAIRIINASWSTGTDKQYNTVWKRWCGWCKESQANIIQASTNDVVNFLADCFAHGRTLREHTLCALDIKVLNKSGNSLSFSVSERLKTSRPRKSTRKVEFISSPEDNSLCPVATLTEYMSSTEGLRKSASSEETRLFISFIKPHKAVSTATVARSVLSTAGIDSSVFKPHSVRGASVTHKYVQGVPVVDILRLADWSNQHTFRKYYLRDYNIVE</sequence>
<dbReference type="GO" id="GO:0006310">
    <property type="term" value="P:DNA recombination"/>
    <property type="evidence" value="ECO:0007669"/>
    <property type="project" value="UniProtKB-KW"/>
</dbReference>
<accession>A0AAD9QGE6</accession>
<evidence type="ECO:0008006" key="5">
    <source>
        <dbReference type="Google" id="ProtNLM"/>
    </source>
</evidence>
<dbReference type="EMBL" id="JARQWQ010000035">
    <property type="protein sequence ID" value="KAK2560812.1"/>
    <property type="molecule type" value="Genomic_DNA"/>
</dbReference>